<comment type="caution">
    <text evidence="1">The sequence shown here is derived from an EMBL/GenBank/DDBJ whole genome shotgun (WGS) entry which is preliminary data.</text>
</comment>
<sequence length="1903" mass="208875">MSRYEQSSSSGSSSEAVAVAAAAAGSERLQQGLVQQLQQLERARREQQTALAEAGRSSSSSSSNGVARDEALRSKLRPLVQLEQRAATAAIELVDRMLAQLADAPSRDVPSDGDDFEDYRAKRRRTDHAADRPRAGVAVDRQRSRDRTGAEAAAADAARRGRDARDRSRGRDTRDRSRGRDSRDRSRRRSRDRSYERSSGGGGSDRRVRRHDSGGGGGGSGAHRSARDDEGGRSGRAAVVARGSLVAARVPTAEQAEEWILATVLSYSAEKNRYTVQDYELESAERPTYTLSPRLVLYVTEPLGAATGGSGGRRRSLWDRTARPELGRGVRLLALYPGTTVFYICTVVVPPSLNTALSGVILPPVRGVPMGPPDVGPAAPPDPLANPMYRVQFDDDGDRQVNIPAHLVVPLPRSGSTNGGGGGGSAGSTTASNESPARRLRSGTDASATTGSGYGGKLHKSTDALASVPLDDAAAEPSTSFGEPLRVSVSRGTSRFQSIQRTYSKPLSEAEAEAGGFDLTSWLTGRQQAQGPPFAKRIGLVFDDLCVFGDSVGNRHIATLVTPVYKFFKLAARGFGVRELLRGDRAKKNRQLLRNMSGVVADGEMLLVLGRPGAGCSTLLRVLGNRRHTYRRITGAVSYGGLDPKTVEEHYRGEVAYNQEEDVHFPTLSVRKTLEFAIQCKMPSSRVLQDRAGYRREFLDTLLDMYGLTGCADTIVGNAFLRGTSGGERKRVSIAEQVASGASIDIWDGSTRGLDSSSALDYVRSLRITTDVLHKATVVTIYQASENIYDLFDKVMVVDEGRQLFFGPAREAVAYFRALGIDKPARQTTSDFLTGVTQLNERRVLAGWEDRAPRTAEDFERAWLASAQHRALKAEVAAFEAQLAQDGRGQEIRAFVDSTKMGTERSRLRRRSPYTTTFAFQLSHLLRREWEILLGGKAALIFRVIYNAIFAAIVGTLFLDLPTTSDGAFTRGGVLFFALLFNSLTAQAEIPKAIEGREVVYKHKSFAMYHPAALSLAQIVVDLPFILLQVTVFSLILYFAAGLGRTAGQFFAFLLFLAIGCMCLTAFFRLLGNVSPNADIAHTLSGICLLFMILYTGYLQPPNSMHGWFVWIYWINPLAYGFKALMANEFRPLELRCAGLNLVPSGPGYDSVANQVCTLQGAVPGQLYVRGRDYLAASYQFYVKDQWKDFAAVLAFWLLFVILVAVVMEWVEFGNTGYTINVYKRRKPRVQIVTEEVIAAEKDAGAFAALPASGPSDEQLRAGTTFTWRDMSYTVPVKGGHRQLLDSVSGYIKPGTMTALMGASGAGKTTLLDALSQRKTIGKLEADVRMNGAPLTRSFRRVTGYCEQLDVHNPLATVREALRFSARLRQPASVAEDAKDAYVERVIFLLGMTNIADCLVGDPESGSGISLEERKRLTIGVELVSRPKILFLDEPTSGLDAQASFKIVRFLRRLAAEGQTILCTIHQPSAMLFEQFDRLLLLVRGGHTVYFGDIGPDAQTLIGYFERTGAAKCPPSANPAEYILDVVGSKAAAAVDWPHAWLDSPERGAVLAEIDRINALKQSSSSSGGGGGGGAASSDAADDGRVYAHGHLSQIRMVTKRMFVMYWRNLEYNLTRLALQVMCALIVGFTYYRLGDGTADLMNKVMAIFQCTVLSVLVINQVQPEFLRQRKYYGRESSTNQYGWRAFTVAIIITEWPFAIVANSVFFVCFYWTVGLNSISDRMGYFYIMYIVLGLFSLSLGQAIAAFCPNEVVTAMVNPIFTAMVTLFCGVTIAYPQMPKFWRHWMYWLSPFHYYIEGVITNDLHGAPVRCKSDELYVFEPPANASCAAYAGPWVERATGYLANPDATAACRYCPYGVGDQFYTPLDWSFDHRWRNFGILLAFLAFNIAFTALMIRVFKVNKR</sequence>
<keyword evidence="2" id="KW-1185">Reference proteome</keyword>
<protein>
    <submittedName>
        <fullName evidence="1">ATP-binding cassette transporter snq2</fullName>
    </submittedName>
</protein>
<dbReference type="Proteomes" id="UP001140234">
    <property type="component" value="Unassembled WGS sequence"/>
</dbReference>
<accession>A0ACC1K805</accession>
<evidence type="ECO:0000313" key="1">
    <source>
        <dbReference type="EMBL" id="KAJ2775437.1"/>
    </source>
</evidence>
<gene>
    <name evidence="1" type="primary">SNQ2_1</name>
    <name evidence="1" type="ORF">IWQ57_000442</name>
</gene>
<dbReference type="EMBL" id="JANBUJ010000020">
    <property type="protein sequence ID" value="KAJ2775437.1"/>
    <property type="molecule type" value="Genomic_DNA"/>
</dbReference>
<organism evidence="1 2">
    <name type="scientific">Coemansia nantahalensis</name>
    <dbReference type="NCBI Taxonomy" id="2789366"/>
    <lineage>
        <taxon>Eukaryota</taxon>
        <taxon>Fungi</taxon>
        <taxon>Fungi incertae sedis</taxon>
        <taxon>Zoopagomycota</taxon>
        <taxon>Kickxellomycotina</taxon>
        <taxon>Kickxellomycetes</taxon>
        <taxon>Kickxellales</taxon>
        <taxon>Kickxellaceae</taxon>
        <taxon>Coemansia</taxon>
    </lineage>
</organism>
<reference evidence="1" key="1">
    <citation type="submission" date="2022-07" db="EMBL/GenBank/DDBJ databases">
        <title>Phylogenomic reconstructions and comparative analyses of Kickxellomycotina fungi.</title>
        <authorList>
            <person name="Reynolds N.K."/>
            <person name="Stajich J.E."/>
            <person name="Barry K."/>
            <person name="Grigoriev I.V."/>
            <person name="Crous P."/>
            <person name="Smith M.E."/>
        </authorList>
    </citation>
    <scope>NUCLEOTIDE SEQUENCE</scope>
    <source>
        <strain evidence="1">CBS 109366</strain>
    </source>
</reference>
<keyword evidence="1" id="KW-0547">Nucleotide-binding</keyword>
<keyword evidence="1" id="KW-0067">ATP-binding</keyword>
<proteinExistence type="predicted"/>
<name>A0ACC1K805_9FUNG</name>
<evidence type="ECO:0000313" key="2">
    <source>
        <dbReference type="Proteomes" id="UP001140234"/>
    </source>
</evidence>